<organism evidence="2 3">
    <name type="scientific">Ficus carica</name>
    <name type="common">Common fig</name>
    <dbReference type="NCBI Taxonomy" id="3494"/>
    <lineage>
        <taxon>Eukaryota</taxon>
        <taxon>Viridiplantae</taxon>
        <taxon>Streptophyta</taxon>
        <taxon>Embryophyta</taxon>
        <taxon>Tracheophyta</taxon>
        <taxon>Spermatophyta</taxon>
        <taxon>Magnoliopsida</taxon>
        <taxon>eudicotyledons</taxon>
        <taxon>Gunneridae</taxon>
        <taxon>Pentapetalae</taxon>
        <taxon>rosids</taxon>
        <taxon>fabids</taxon>
        <taxon>Rosales</taxon>
        <taxon>Moraceae</taxon>
        <taxon>Ficeae</taxon>
        <taxon>Ficus</taxon>
    </lineage>
</organism>
<evidence type="ECO:0000313" key="3">
    <source>
        <dbReference type="Proteomes" id="UP001187192"/>
    </source>
</evidence>
<keyword evidence="3" id="KW-1185">Reference proteome</keyword>
<dbReference type="Gramene" id="FCD_00036424-RA">
    <property type="protein sequence ID" value="FCD_00036424-RA:cds"/>
    <property type="gene ID" value="FCD_00036424"/>
</dbReference>
<dbReference type="Proteomes" id="UP001187192">
    <property type="component" value="Unassembled WGS sequence"/>
</dbReference>
<evidence type="ECO:0000256" key="1">
    <source>
        <dbReference type="SAM" id="MobiDB-lite"/>
    </source>
</evidence>
<dbReference type="EMBL" id="BTGU01000019">
    <property type="protein sequence ID" value="GMN45050.1"/>
    <property type="molecule type" value="Genomic_DNA"/>
</dbReference>
<feature type="compositionally biased region" description="Basic and acidic residues" evidence="1">
    <location>
        <begin position="75"/>
        <end position="94"/>
    </location>
</feature>
<gene>
    <name evidence="2" type="ORF">TIFTF001_014239</name>
</gene>
<reference evidence="2" key="1">
    <citation type="submission" date="2023-07" db="EMBL/GenBank/DDBJ databases">
        <title>draft genome sequence of fig (Ficus carica).</title>
        <authorList>
            <person name="Takahashi T."/>
            <person name="Nishimura K."/>
        </authorList>
    </citation>
    <scope>NUCLEOTIDE SEQUENCE</scope>
</reference>
<sequence>MYNFFNKDFLSKTLKNVYLLNIKVEHAHLKGQAPRSERSRGGRSADDPQDEATAAPHPATERLDGAEPAGGGERVAGEEVRATEEAEDERHDGVGDLLSAGGVDMDEAETEVGGEGGVDGAVGGAEAEDELVGAEAALGGAWEVGEGVEEDGGGGLDLSVGKAGERDVFDCGDASEGLLLEGAVLDAVEGDDQGKGRRRRVAAVVHCHRGSEPCAAHRRRGFESFFRSPTVTLV</sequence>
<accession>A0AA88A3J0</accession>
<proteinExistence type="predicted"/>
<name>A0AA88A3J0_FICCA</name>
<dbReference type="AlphaFoldDB" id="A0AA88A3J0"/>
<feature type="compositionally biased region" description="Basic and acidic residues" evidence="1">
    <location>
        <begin position="35"/>
        <end position="46"/>
    </location>
</feature>
<protein>
    <submittedName>
        <fullName evidence="2">Uncharacterized protein</fullName>
    </submittedName>
</protein>
<feature type="region of interest" description="Disordered" evidence="1">
    <location>
        <begin position="29"/>
        <end position="100"/>
    </location>
</feature>
<comment type="caution">
    <text evidence="2">The sequence shown here is derived from an EMBL/GenBank/DDBJ whole genome shotgun (WGS) entry which is preliminary data.</text>
</comment>
<evidence type="ECO:0000313" key="2">
    <source>
        <dbReference type="EMBL" id="GMN45050.1"/>
    </source>
</evidence>